<dbReference type="EMBL" id="MU004324">
    <property type="protein sequence ID" value="KAF2657582.1"/>
    <property type="molecule type" value="Genomic_DNA"/>
</dbReference>
<reference evidence="1" key="1">
    <citation type="journal article" date="2020" name="Stud. Mycol.">
        <title>101 Dothideomycetes genomes: a test case for predicting lifestyles and emergence of pathogens.</title>
        <authorList>
            <person name="Haridas S."/>
            <person name="Albert R."/>
            <person name="Binder M."/>
            <person name="Bloem J."/>
            <person name="Labutti K."/>
            <person name="Salamov A."/>
            <person name="Andreopoulos B."/>
            <person name="Baker S."/>
            <person name="Barry K."/>
            <person name="Bills G."/>
            <person name="Bluhm B."/>
            <person name="Cannon C."/>
            <person name="Castanera R."/>
            <person name="Culley D."/>
            <person name="Daum C."/>
            <person name="Ezra D."/>
            <person name="Gonzalez J."/>
            <person name="Henrissat B."/>
            <person name="Kuo A."/>
            <person name="Liang C."/>
            <person name="Lipzen A."/>
            <person name="Lutzoni F."/>
            <person name="Magnuson J."/>
            <person name="Mondo S."/>
            <person name="Nolan M."/>
            <person name="Ohm R."/>
            <person name="Pangilinan J."/>
            <person name="Park H.-J."/>
            <person name="Ramirez L."/>
            <person name="Alfaro M."/>
            <person name="Sun H."/>
            <person name="Tritt A."/>
            <person name="Yoshinaga Y."/>
            <person name="Zwiers L.-H."/>
            <person name="Turgeon B."/>
            <person name="Goodwin S."/>
            <person name="Spatafora J."/>
            <person name="Crous P."/>
            <person name="Grigoriev I."/>
        </authorList>
    </citation>
    <scope>NUCLEOTIDE SEQUENCE</scope>
    <source>
        <strain evidence="1">CBS 122681</strain>
    </source>
</reference>
<sequence>MSSPYFQQLATETRRARVNLCSQLNEQHRQLNEFSDAKVNLHEVTEFYRWGYLSDSSLVEANAAYAKASCKEFSERLLTLPRELRDMIYGQLWNRDPPPLGQMVWPNRAHTWQTRCSGPPCMCLEHLPHFIDLNFVGAQVAYEMLEALKRVAAKYIRDYTVNAGELQNFCTADVFHVGMTREEVLRRMDLTISMGQFVYGDEKTLEETQAILEEDIEEATGLLQQMPFEKPRAVTFNITHDHAKAVNLAQVLQSLQPTFEALRDKGFQMRLHYINHNLEIDWQLGSAVWDWSVEEWRTNMRKLGDLNVGFPLHVQDAQDPEKTLTEEQFKNQDPTWDIIARHLYGVNMDM</sequence>
<keyword evidence="2" id="KW-1185">Reference proteome</keyword>
<dbReference type="OrthoDB" id="3795309at2759"/>
<gene>
    <name evidence="1" type="ORF">K491DRAFT_325390</name>
</gene>
<dbReference type="Proteomes" id="UP000799324">
    <property type="component" value="Unassembled WGS sequence"/>
</dbReference>
<proteinExistence type="predicted"/>
<name>A0A6A6TD50_9PLEO</name>
<evidence type="ECO:0000313" key="1">
    <source>
        <dbReference type="EMBL" id="KAF2657582.1"/>
    </source>
</evidence>
<dbReference type="AlphaFoldDB" id="A0A6A6TD50"/>
<organism evidence="1 2">
    <name type="scientific">Lophiostoma macrostomum CBS 122681</name>
    <dbReference type="NCBI Taxonomy" id="1314788"/>
    <lineage>
        <taxon>Eukaryota</taxon>
        <taxon>Fungi</taxon>
        <taxon>Dikarya</taxon>
        <taxon>Ascomycota</taxon>
        <taxon>Pezizomycotina</taxon>
        <taxon>Dothideomycetes</taxon>
        <taxon>Pleosporomycetidae</taxon>
        <taxon>Pleosporales</taxon>
        <taxon>Lophiostomataceae</taxon>
        <taxon>Lophiostoma</taxon>
    </lineage>
</organism>
<evidence type="ECO:0000313" key="2">
    <source>
        <dbReference type="Proteomes" id="UP000799324"/>
    </source>
</evidence>
<accession>A0A6A6TD50</accession>
<protein>
    <submittedName>
        <fullName evidence="1">Uncharacterized protein</fullName>
    </submittedName>
</protein>